<evidence type="ECO:0000313" key="2">
    <source>
        <dbReference type="EMBL" id="KAK1503901.1"/>
    </source>
</evidence>
<dbReference type="Proteomes" id="UP001240678">
    <property type="component" value="Unassembled WGS sequence"/>
</dbReference>
<feature type="compositionally biased region" description="Basic and acidic residues" evidence="1">
    <location>
        <begin position="13"/>
        <end position="22"/>
    </location>
</feature>
<protein>
    <submittedName>
        <fullName evidence="2">Uncharacterized protein</fullName>
    </submittedName>
</protein>
<keyword evidence="3" id="KW-1185">Reference proteome</keyword>
<dbReference type="GeneID" id="85348657"/>
<feature type="region of interest" description="Disordered" evidence="1">
    <location>
        <begin position="1"/>
        <end position="24"/>
    </location>
</feature>
<reference evidence="2 3" key="1">
    <citation type="submission" date="2016-10" db="EMBL/GenBank/DDBJ databases">
        <title>The genome sequence of Colletotrichum fioriniae PJ7.</title>
        <authorList>
            <person name="Baroncelli R."/>
        </authorList>
    </citation>
    <scope>NUCLEOTIDE SEQUENCE [LARGE SCALE GENOMIC DNA]</scope>
    <source>
        <strain evidence="2 3">IMI 309622</strain>
    </source>
</reference>
<name>A0AAI9YEI3_9PEZI</name>
<dbReference type="EMBL" id="MOOE01000036">
    <property type="protein sequence ID" value="KAK1503901.1"/>
    <property type="molecule type" value="Genomic_DNA"/>
</dbReference>
<sequence>MQPAHGTLVQDGRSPDDQEYQRGDPVAIVENGTEEDLTDAIHILKFRTKQRMLVPLHVCLTLHHRRHQKKLSLLTCMGHSGSRGNNVSCSHYQRYP</sequence>
<gene>
    <name evidence="2" type="ORF">CCOS01_16976</name>
</gene>
<dbReference type="RefSeq" id="XP_060304377.1">
    <property type="nucleotide sequence ID" value="XM_060465110.1"/>
</dbReference>
<evidence type="ECO:0000313" key="3">
    <source>
        <dbReference type="Proteomes" id="UP001240678"/>
    </source>
</evidence>
<organism evidence="2 3">
    <name type="scientific">Colletotrichum costaricense</name>
    <dbReference type="NCBI Taxonomy" id="1209916"/>
    <lineage>
        <taxon>Eukaryota</taxon>
        <taxon>Fungi</taxon>
        <taxon>Dikarya</taxon>
        <taxon>Ascomycota</taxon>
        <taxon>Pezizomycotina</taxon>
        <taxon>Sordariomycetes</taxon>
        <taxon>Hypocreomycetidae</taxon>
        <taxon>Glomerellales</taxon>
        <taxon>Glomerellaceae</taxon>
        <taxon>Colletotrichum</taxon>
        <taxon>Colletotrichum acutatum species complex</taxon>
    </lineage>
</organism>
<comment type="caution">
    <text evidence="2">The sequence shown here is derived from an EMBL/GenBank/DDBJ whole genome shotgun (WGS) entry which is preliminary data.</text>
</comment>
<accession>A0AAI9YEI3</accession>
<evidence type="ECO:0000256" key="1">
    <source>
        <dbReference type="SAM" id="MobiDB-lite"/>
    </source>
</evidence>
<dbReference type="AlphaFoldDB" id="A0AAI9YEI3"/>
<proteinExistence type="predicted"/>